<keyword evidence="1" id="KW-1133">Transmembrane helix</keyword>
<protein>
    <recommendedName>
        <fullName evidence="4">G-protein coupled receptors family 1 profile domain-containing protein</fullName>
    </recommendedName>
</protein>
<proteinExistence type="predicted"/>
<evidence type="ECO:0000256" key="1">
    <source>
        <dbReference type="SAM" id="Phobius"/>
    </source>
</evidence>
<evidence type="ECO:0000313" key="3">
    <source>
        <dbReference type="Proteomes" id="UP000237246"/>
    </source>
</evidence>
<dbReference type="Proteomes" id="UP000237246">
    <property type="component" value="Unassembled WGS sequence"/>
</dbReference>
<dbReference type="AlphaFoldDB" id="A0A2P4SRM0"/>
<dbReference type="EMBL" id="PPHD01027149">
    <property type="protein sequence ID" value="POI26757.1"/>
    <property type="molecule type" value="Genomic_DNA"/>
</dbReference>
<dbReference type="SUPFAM" id="SSF81321">
    <property type="entry name" value="Family A G protein-coupled receptor-like"/>
    <property type="match status" value="1"/>
</dbReference>
<dbReference type="Gene3D" id="1.20.1070.10">
    <property type="entry name" value="Rhodopsin 7-helix transmembrane proteins"/>
    <property type="match status" value="1"/>
</dbReference>
<evidence type="ECO:0008006" key="4">
    <source>
        <dbReference type="Google" id="ProtNLM"/>
    </source>
</evidence>
<gene>
    <name evidence="2" type="ORF">CIB84_009493</name>
</gene>
<sequence>MTVKDVRGAFPTVDVPDHAHYTIGTVILIVGITGTLGNFLVIYAFCRYLTLYLFF</sequence>
<keyword evidence="1" id="KW-0472">Membrane</keyword>
<evidence type="ECO:0000313" key="2">
    <source>
        <dbReference type="EMBL" id="POI26757.1"/>
    </source>
</evidence>
<feature type="transmembrane region" description="Helical" evidence="1">
    <location>
        <begin position="20"/>
        <end position="46"/>
    </location>
</feature>
<organism evidence="2 3">
    <name type="scientific">Bambusicola thoracicus</name>
    <name type="common">Chinese bamboo-partridge</name>
    <name type="synonym">Perdix thoracica</name>
    <dbReference type="NCBI Taxonomy" id="9083"/>
    <lineage>
        <taxon>Eukaryota</taxon>
        <taxon>Metazoa</taxon>
        <taxon>Chordata</taxon>
        <taxon>Craniata</taxon>
        <taxon>Vertebrata</taxon>
        <taxon>Euteleostomi</taxon>
        <taxon>Archelosauria</taxon>
        <taxon>Archosauria</taxon>
        <taxon>Dinosauria</taxon>
        <taxon>Saurischia</taxon>
        <taxon>Theropoda</taxon>
        <taxon>Coelurosauria</taxon>
        <taxon>Aves</taxon>
        <taxon>Neognathae</taxon>
        <taxon>Galloanserae</taxon>
        <taxon>Galliformes</taxon>
        <taxon>Phasianidae</taxon>
        <taxon>Perdicinae</taxon>
        <taxon>Bambusicola</taxon>
    </lineage>
</organism>
<accession>A0A2P4SRM0</accession>
<reference evidence="2 3" key="1">
    <citation type="submission" date="2018-01" db="EMBL/GenBank/DDBJ databases">
        <title>Comparison of the Chinese Bamboo Partridge and Red Junglefowl genome sequences highlights the importance of demography in genome evolution.</title>
        <authorList>
            <person name="Tiley G.P."/>
            <person name="Kimball R.T."/>
            <person name="Braun E.L."/>
            <person name="Burleigh J.G."/>
        </authorList>
    </citation>
    <scope>NUCLEOTIDE SEQUENCE [LARGE SCALE GENOMIC DNA]</scope>
    <source>
        <strain evidence="2">RTK389</strain>
        <tissue evidence="2">Blood</tissue>
    </source>
</reference>
<keyword evidence="1" id="KW-0812">Transmembrane</keyword>
<name>A0A2P4SRM0_BAMTH</name>
<comment type="caution">
    <text evidence="2">The sequence shown here is derived from an EMBL/GenBank/DDBJ whole genome shotgun (WGS) entry which is preliminary data.</text>
</comment>
<keyword evidence="3" id="KW-1185">Reference proteome</keyword>